<keyword evidence="3" id="KW-1185">Reference proteome</keyword>
<dbReference type="RefSeq" id="WP_145116237.1">
    <property type="nucleotide sequence ID" value="NZ_CP036349.1"/>
</dbReference>
<protein>
    <recommendedName>
        <fullName evidence="4">PEP-CTERM protein-sorting domain-containing protein</fullName>
    </recommendedName>
</protein>
<evidence type="ECO:0000256" key="1">
    <source>
        <dbReference type="SAM" id="SignalP"/>
    </source>
</evidence>
<proteinExistence type="predicted"/>
<dbReference type="InterPro" id="IPR018247">
    <property type="entry name" value="EF_Hand_1_Ca_BS"/>
</dbReference>
<dbReference type="KEGG" id="bmei:Spa11_41910"/>
<evidence type="ECO:0000313" key="3">
    <source>
        <dbReference type="Proteomes" id="UP000316426"/>
    </source>
</evidence>
<dbReference type="Proteomes" id="UP000316426">
    <property type="component" value="Chromosome"/>
</dbReference>
<dbReference type="GO" id="GO:0000272">
    <property type="term" value="P:polysaccharide catabolic process"/>
    <property type="evidence" value="ECO:0007669"/>
    <property type="project" value="InterPro"/>
</dbReference>
<gene>
    <name evidence="2" type="ORF">Spa11_41910</name>
</gene>
<organism evidence="2 3">
    <name type="scientific">Botrimarina mediterranea</name>
    <dbReference type="NCBI Taxonomy" id="2528022"/>
    <lineage>
        <taxon>Bacteria</taxon>
        <taxon>Pseudomonadati</taxon>
        <taxon>Planctomycetota</taxon>
        <taxon>Planctomycetia</taxon>
        <taxon>Pirellulales</taxon>
        <taxon>Lacipirellulaceae</taxon>
        <taxon>Botrimarina</taxon>
    </lineage>
</organism>
<sequence length="287" mass="30517" precursor="true">MRNARWIVLLVAPASAGAALVTPQLGGGSPGTTSAMKHADVFFQAGSLVVQIDESVVTPRLRPLLEGDEFDPAAPYSMLNGKGYNAQYGWNAGGFINLPSGSAIWVETLASSPGLEVYQAPIDAHGFAPILGTAQSSTRWKWSGRMSHNYYAVTDFTTQRHWASYRVYLGDDTTGVPLITYGAAEVTFDFALPGDFDDSGNVDPLDYDLWSQSYGATGPDRSADGNGDGVVDAADYTLWRDHLSAVAVSVPEPATTLLVGVLLVGSAVRTLVGRKVRPLTLKTPSGF</sequence>
<feature type="chain" id="PRO_5021837615" description="PEP-CTERM protein-sorting domain-containing protein" evidence="1">
    <location>
        <begin position="19"/>
        <end position="287"/>
    </location>
</feature>
<reference evidence="2 3" key="1">
    <citation type="submission" date="2019-02" db="EMBL/GenBank/DDBJ databases">
        <title>Deep-cultivation of Planctomycetes and their phenomic and genomic characterization uncovers novel biology.</title>
        <authorList>
            <person name="Wiegand S."/>
            <person name="Jogler M."/>
            <person name="Boedeker C."/>
            <person name="Pinto D."/>
            <person name="Vollmers J."/>
            <person name="Rivas-Marin E."/>
            <person name="Kohn T."/>
            <person name="Peeters S.H."/>
            <person name="Heuer A."/>
            <person name="Rast P."/>
            <person name="Oberbeckmann S."/>
            <person name="Bunk B."/>
            <person name="Jeske O."/>
            <person name="Meyerdierks A."/>
            <person name="Storesund J.E."/>
            <person name="Kallscheuer N."/>
            <person name="Luecker S."/>
            <person name="Lage O.M."/>
            <person name="Pohl T."/>
            <person name="Merkel B.J."/>
            <person name="Hornburger P."/>
            <person name="Mueller R.-W."/>
            <person name="Bruemmer F."/>
            <person name="Labrenz M."/>
            <person name="Spormann A.M."/>
            <person name="Op den Camp H."/>
            <person name="Overmann J."/>
            <person name="Amann R."/>
            <person name="Jetten M.S.M."/>
            <person name="Mascher T."/>
            <person name="Medema M.H."/>
            <person name="Devos D.P."/>
            <person name="Kaster A.-K."/>
            <person name="Ovreas L."/>
            <person name="Rohde M."/>
            <person name="Galperin M.Y."/>
            <person name="Jogler C."/>
        </authorList>
    </citation>
    <scope>NUCLEOTIDE SEQUENCE [LARGE SCALE GENOMIC DNA]</scope>
    <source>
        <strain evidence="2 3">Spa11</strain>
    </source>
</reference>
<dbReference type="EMBL" id="CP036349">
    <property type="protein sequence ID" value="QDV75968.1"/>
    <property type="molecule type" value="Genomic_DNA"/>
</dbReference>
<evidence type="ECO:0000313" key="2">
    <source>
        <dbReference type="EMBL" id="QDV75968.1"/>
    </source>
</evidence>
<dbReference type="Gene3D" id="1.10.1330.10">
    <property type="entry name" value="Dockerin domain"/>
    <property type="match status" value="1"/>
</dbReference>
<feature type="signal peptide" evidence="1">
    <location>
        <begin position="1"/>
        <end position="18"/>
    </location>
</feature>
<dbReference type="PROSITE" id="PS00018">
    <property type="entry name" value="EF_HAND_1"/>
    <property type="match status" value="1"/>
</dbReference>
<accession>A0A518KDU5</accession>
<dbReference type="SUPFAM" id="SSF63446">
    <property type="entry name" value="Type I dockerin domain"/>
    <property type="match status" value="1"/>
</dbReference>
<keyword evidence="1" id="KW-0732">Signal</keyword>
<dbReference type="AlphaFoldDB" id="A0A518KDU5"/>
<name>A0A518KDU5_9BACT</name>
<evidence type="ECO:0008006" key="4">
    <source>
        <dbReference type="Google" id="ProtNLM"/>
    </source>
</evidence>
<dbReference type="InterPro" id="IPR036439">
    <property type="entry name" value="Dockerin_dom_sf"/>
</dbReference>